<evidence type="ECO:0000256" key="1">
    <source>
        <dbReference type="ARBA" id="ARBA00007692"/>
    </source>
</evidence>
<protein>
    <recommendedName>
        <fullName evidence="6">Transcription termination factor MTERF8, chloroplastic</fullName>
    </recommendedName>
</protein>
<evidence type="ECO:0000256" key="3">
    <source>
        <dbReference type="ARBA" id="ARBA00022946"/>
    </source>
</evidence>
<keyword evidence="3" id="KW-0809">Transit peptide</keyword>
<accession>A0AAP0CUU4</accession>
<dbReference type="SMART" id="SM00733">
    <property type="entry name" value="Mterf"/>
    <property type="match status" value="6"/>
</dbReference>
<dbReference type="PANTHER" id="PTHR13068">
    <property type="entry name" value="CGI-12 PROTEIN-RELATED"/>
    <property type="match status" value="1"/>
</dbReference>
<dbReference type="AlphaFoldDB" id="A0AAP0CUU4"/>
<keyword evidence="2" id="KW-0804">Transcription</keyword>
<keyword evidence="5" id="KW-1185">Reference proteome</keyword>
<comment type="caution">
    <text evidence="4">The sequence shown here is derived from an EMBL/GenBank/DDBJ whole genome shotgun (WGS) entry which is preliminary data.</text>
</comment>
<reference evidence="4 5" key="1">
    <citation type="submission" date="2024-04" db="EMBL/GenBank/DDBJ databases">
        <title>The reference genome of an endangered Asteraceae, Deinandra increscens subsp. villosa, native to the Central Coast of California.</title>
        <authorList>
            <person name="Guilliams M."/>
            <person name="Hasenstab-Lehman K."/>
            <person name="Meyer R."/>
            <person name="Mcevoy S."/>
        </authorList>
    </citation>
    <scope>NUCLEOTIDE SEQUENCE [LARGE SCALE GENOMIC DNA]</scope>
    <source>
        <tissue evidence="4">Leaf</tissue>
    </source>
</reference>
<dbReference type="GO" id="GO:0003676">
    <property type="term" value="F:nucleic acid binding"/>
    <property type="evidence" value="ECO:0007669"/>
    <property type="project" value="InterPro"/>
</dbReference>
<dbReference type="GO" id="GO:0006353">
    <property type="term" value="P:DNA-templated transcription termination"/>
    <property type="evidence" value="ECO:0007669"/>
    <property type="project" value="UniProtKB-KW"/>
</dbReference>
<name>A0AAP0CUU4_9ASTR</name>
<dbReference type="InterPro" id="IPR038538">
    <property type="entry name" value="MTERF_sf"/>
</dbReference>
<dbReference type="Pfam" id="PF02536">
    <property type="entry name" value="mTERF"/>
    <property type="match status" value="1"/>
</dbReference>
<evidence type="ECO:0000256" key="2">
    <source>
        <dbReference type="ARBA" id="ARBA00022472"/>
    </source>
</evidence>
<gene>
    <name evidence="4" type="ORF">SSX86_018025</name>
</gene>
<sequence length="502" mass="56382">MMLPLFSSSSSSFLACTEAACSPSFPLLIRYQRRRRRRRSIVCSPFHDHYCCCLSLTLSNKRPGIRAIDSATAEAAAVAVGTFLDLGISEKETDALLLKLTPFQFQSIRTQIHLLQNLGITGHLLSKLIKKRPGLLIAKETHSLLSFLSHDPKLKGVIQPAQLARLLLTPATDPNKFLSGFEAKVGLLLDLGIPIESLPHVLNNLNLGKALCFKSLEDIERMVSYLRGFGGVDLILGRPAILNFDLDSQLLPRIEFLLNMSGGDEAATTTVLLKLPFILAYSVDHYTNHVHFFRSFAGLTDEEIFKIILVYPSLFSASRERKLHPRIQFLKQCGFSSNDIYKLLIKAPLFLSLSFEDNLAHKLVLLLKIGYEHGTKELGLAMGWVCRTSCKNMQEVISLFLNYGLTCEEILAMGKKHPQVLQYNHKSMKQKLDYLTEEMGYEVREMLAFPAFLGYGFDARIKHRFEASSGEGMSINKLFSMSTARFSKKQEKKMPVPITKTS</sequence>
<dbReference type="PANTHER" id="PTHR13068:SF135">
    <property type="entry name" value="TRANSCRIPTION TERMINATION FACTOR MTERF8, CHLOROPLASTIC"/>
    <property type="match status" value="1"/>
</dbReference>
<dbReference type="InterPro" id="IPR003690">
    <property type="entry name" value="MTERF"/>
</dbReference>
<dbReference type="EMBL" id="JBCNJP010000019">
    <property type="protein sequence ID" value="KAK9060845.1"/>
    <property type="molecule type" value="Genomic_DNA"/>
</dbReference>
<keyword evidence="2" id="KW-0806">Transcription termination</keyword>
<evidence type="ECO:0008006" key="6">
    <source>
        <dbReference type="Google" id="ProtNLM"/>
    </source>
</evidence>
<organism evidence="4 5">
    <name type="scientific">Deinandra increscens subsp. villosa</name>
    <dbReference type="NCBI Taxonomy" id="3103831"/>
    <lineage>
        <taxon>Eukaryota</taxon>
        <taxon>Viridiplantae</taxon>
        <taxon>Streptophyta</taxon>
        <taxon>Embryophyta</taxon>
        <taxon>Tracheophyta</taxon>
        <taxon>Spermatophyta</taxon>
        <taxon>Magnoliopsida</taxon>
        <taxon>eudicotyledons</taxon>
        <taxon>Gunneridae</taxon>
        <taxon>Pentapetalae</taxon>
        <taxon>asterids</taxon>
        <taxon>campanulids</taxon>
        <taxon>Asterales</taxon>
        <taxon>Asteraceae</taxon>
        <taxon>Asteroideae</taxon>
        <taxon>Heliantheae alliance</taxon>
        <taxon>Madieae</taxon>
        <taxon>Madiinae</taxon>
        <taxon>Deinandra</taxon>
    </lineage>
</organism>
<keyword evidence="2" id="KW-0805">Transcription regulation</keyword>
<dbReference type="Gene3D" id="1.25.70.10">
    <property type="entry name" value="Transcription termination factor 3, mitochondrial"/>
    <property type="match status" value="1"/>
</dbReference>
<evidence type="ECO:0000313" key="4">
    <source>
        <dbReference type="EMBL" id="KAK9060845.1"/>
    </source>
</evidence>
<comment type="similarity">
    <text evidence="1">Belongs to the mTERF family.</text>
</comment>
<dbReference type="Proteomes" id="UP001408789">
    <property type="component" value="Unassembled WGS sequence"/>
</dbReference>
<proteinExistence type="inferred from homology"/>
<evidence type="ECO:0000313" key="5">
    <source>
        <dbReference type="Proteomes" id="UP001408789"/>
    </source>
</evidence>